<evidence type="ECO:0000313" key="1">
    <source>
        <dbReference type="EMBL" id="RFZ76573.1"/>
    </source>
</evidence>
<proteinExistence type="predicted"/>
<dbReference type="Proteomes" id="UP000260680">
    <property type="component" value="Unassembled WGS sequence"/>
</dbReference>
<evidence type="ECO:0000313" key="2">
    <source>
        <dbReference type="Proteomes" id="UP000260680"/>
    </source>
</evidence>
<gene>
    <name evidence="1" type="ORF">DS742_22700</name>
</gene>
<dbReference type="RefSeq" id="WP_117419243.1">
    <property type="nucleotide sequence ID" value="NZ_QOHO01000077.1"/>
</dbReference>
<dbReference type="AlphaFoldDB" id="A0A3E2N6F1"/>
<reference evidence="1 2" key="1">
    <citation type="submission" date="2018-07" db="EMBL/GenBank/DDBJ databases">
        <title>New species, Clostridium PI-S10-A1B.</title>
        <authorList>
            <person name="Krishna G."/>
            <person name="Summeta K."/>
            <person name="Shikha S."/>
            <person name="Prabhu P.B."/>
            <person name="Suresh K."/>
        </authorList>
    </citation>
    <scope>NUCLEOTIDE SEQUENCE [LARGE SCALE GENOMIC DNA]</scope>
    <source>
        <strain evidence="1 2">PI-S10-A1B</strain>
    </source>
</reference>
<protein>
    <submittedName>
        <fullName evidence="1">Uncharacterized protein</fullName>
    </submittedName>
</protein>
<comment type="caution">
    <text evidence="1">The sequence shown here is derived from an EMBL/GenBank/DDBJ whole genome shotgun (WGS) entry which is preliminary data.</text>
</comment>
<accession>A0A3E2N6F1</accession>
<sequence length="139" mass="15982">MQKVKDGYRASFRLNEDNSEHMEIYQMFQELMKSGKYRNESDLYRAAIANLYREKQGNGISDERKVELQECARMSAHQVSELVQDIINTAIVDLKTSAIRVALTDSDISSKSKENMGMKPPESSEVLPDDICDFMKMFE</sequence>
<dbReference type="EMBL" id="QOHO01000077">
    <property type="protein sequence ID" value="RFZ76573.1"/>
    <property type="molecule type" value="Genomic_DNA"/>
</dbReference>
<name>A0A3E2N6F1_9FIRM</name>
<organism evidence="1 2">
    <name type="scientific">Lacrimispora amygdalina</name>
    <dbReference type="NCBI Taxonomy" id="253257"/>
    <lineage>
        <taxon>Bacteria</taxon>
        <taxon>Bacillati</taxon>
        <taxon>Bacillota</taxon>
        <taxon>Clostridia</taxon>
        <taxon>Lachnospirales</taxon>
        <taxon>Lachnospiraceae</taxon>
        <taxon>Lacrimispora</taxon>
    </lineage>
</organism>